<keyword evidence="3" id="KW-1185">Reference proteome</keyword>
<sequence length="420" mass="48107">MRRSKSGHERKNSRRRSWFNGNNIFTMFSSAPPSPDRKIIEDPSLVIAKRRSLTPLERPKLKTAFSTILSKATTKKQHKREPSNLTQDSQSSIFDYASSLRRSSSRSDATTISDIDHRNNENSYFQKSQQRQLLKSDEEEADRIQLKNDLVKLAFEGEFSLPFDYKDLETGRILDVGCGPGSWCIDLSQKYPRIEVIGVDSDDMFPPQHNLPNNCQLLVCNVLNGLREFPDASFDVIHIRFMVLSLNTEEYLQVVNDCWRLLKPGGYIEILETDLTVYSPGPMTNKLNGEMLEVATSRGLSPREQAGDLSTLIPVEGINRQVKYRSIPIGTWGGRIGVLCRDDMINMLTKFQPAVYAYFGKSEENKKSFDLEIAIIMKEMEHYKSFSNYYFYTAQKPHQITILPPLKRNYTSLSLNPKSF</sequence>
<reference evidence="2" key="1">
    <citation type="submission" date="2021-01" db="EMBL/GenBank/DDBJ databases">
        <title>Metabolic potential, ecology and presence of endohyphal bacteria is reflected in genomic diversity of Mucoromycotina.</title>
        <authorList>
            <person name="Muszewska A."/>
            <person name="Okrasinska A."/>
            <person name="Steczkiewicz K."/>
            <person name="Drgas O."/>
            <person name="Orlowska M."/>
            <person name="Perlinska-Lenart U."/>
            <person name="Aleksandrzak-Piekarczyk T."/>
            <person name="Szatraj K."/>
            <person name="Zielenkiewicz U."/>
            <person name="Pilsyk S."/>
            <person name="Malc E."/>
            <person name="Mieczkowski P."/>
            <person name="Kruszewska J.S."/>
            <person name="Biernat P."/>
            <person name="Pawlowska J."/>
        </authorList>
    </citation>
    <scope>NUCLEOTIDE SEQUENCE</scope>
    <source>
        <strain evidence="2">WA0000018081</strain>
    </source>
</reference>
<dbReference type="Pfam" id="PF13649">
    <property type="entry name" value="Methyltransf_25"/>
    <property type="match status" value="1"/>
</dbReference>
<dbReference type="SUPFAM" id="SSF53335">
    <property type="entry name" value="S-adenosyl-L-methionine-dependent methyltransferases"/>
    <property type="match status" value="1"/>
</dbReference>
<accession>A0A8H7STM8</accession>
<evidence type="ECO:0000313" key="3">
    <source>
        <dbReference type="Proteomes" id="UP000613177"/>
    </source>
</evidence>
<dbReference type="EMBL" id="JAEPRE010000061">
    <property type="protein sequence ID" value="KAG2234102.1"/>
    <property type="molecule type" value="Genomic_DNA"/>
</dbReference>
<evidence type="ECO:0000313" key="2">
    <source>
        <dbReference type="EMBL" id="KAG2234102.1"/>
    </source>
</evidence>
<dbReference type="AlphaFoldDB" id="A0A8H7STM8"/>
<organism evidence="2 3">
    <name type="scientific">Thamnidium elegans</name>
    <dbReference type="NCBI Taxonomy" id="101142"/>
    <lineage>
        <taxon>Eukaryota</taxon>
        <taxon>Fungi</taxon>
        <taxon>Fungi incertae sedis</taxon>
        <taxon>Mucoromycota</taxon>
        <taxon>Mucoromycotina</taxon>
        <taxon>Mucoromycetes</taxon>
        <taxon>Mucorales</taxon>
        <taxon>Mucorineae</taxon>
        <taxon>Mucoraceae</taxon>
        <taxon>Thamnidium</taxon>
    </lineage>
</organism>
<dbReference type="PANTHER" id="PTHR43591:SF105">
    <property type="entry name" value="METHYLTRANSFERASE DOMAIN-CONTAINING PROTEIN-RELATED"/>
    <property type="match status" value="1"/>
</dbReference>
<gene>
    <name evidence="2" type="ORF">INT48_000279</name>
</gene>
<proteinExistence type="predicted"/>
<dbReference type="InterPro" id="IPR041698">
    <property type="entry name" value="Methyltransf_25"/>
</dbReference>
<dbReference type="GO" id="GO:0008168">
    <property type="term" value="F:methyltransferase activity"/>
    <property type="evidence" value="ECO:0007669"/>
    <property type="project" value="TreeGrafter"/>
</dbReference>
<dbReference type="Proteomes" id="UP000613177">
    <property type="component" value="Unassembled WGS sequence"/>
</dbReference>
<dbReference type="CDD" id="cd02440">
    <property type="entry name" value="AdoMet_MTases"/>
    <property type="match status" value="1"/>
</dbReference>
<evidence type="ECO:0000259" key="1">
    <source>
        <dbReference type="Pfam" id="PF13649"/>
    </source>
</evidence>
<protein>
    <recommendedName>
        <fullName evidence="1">Methyltransferase domain-containing protein</fullName>
    </recommendedName>
</protein>
<dbReference type="Gene3D" id="3.40.50.150">
    <property type="entry name" value="Vaccinia Virus protein VP39"/>
    <property type="match status" value="1"/>
</dbReference>
<dbReference type="InterPro" id="IPR029063">
    <property type="entry name" value="SAM-dependent_MTases_sf"/>
</dbReference>
<comment type="caution">
    <text evidence="2">The sequence shown here is derived from an EMBL/GenBank/DDBJ whole genome shotgun (WGS) entry which is preliminary data.</text>
</comment>
<dbReference type="PANTHER" id="PTHR43591">
    <property type="entry name" value="METHYLTRANSFERASE"/>
    <property type="match status" value="1"/>
</dbReference>
<feature type="domain" description="Methyltransferase" evidence="1">
    <location>
        <begin position="173"/>
        <end position="266"/>
    </location>
</feature>
<name>A0A8H7STM8_9FUNG</name>